<dbReference type="HAMAP" id="MF_00134_B">
    <property type="entry name" value="IGPS_B"/>
    <property type="match status" value="1"/>
</dbReference>
<keyword evidence="11" id="KW-1185">Reference proteome</keyword>
<dbReference type="AlphaFoldDB" id="A0AAJ0U416"/>
<dbReference type="Proteomes" id="UP001296776">
    <property type="component" value="Unassembled WGS sequence"/>
</dbReference>
<dbReference type="InterPro" id="IPR011060">
    <property type="entry name" value="RibuloseP-bd_barrel"/>
</dbReference>
<keyword evidence="6 8" id="KW-0057">Aromatic amino acid biosynthesis</keyword>
<evidence type="ECO:0000256" key="3">
    <source>
        <dbReference type="ARBA" id="ARBA00022605"/>
    </source>
</evidence>
<dbReference type="GO" id="GO:0004425">
    <property type="term" value="F:indole-3-glycerol-phosphate synthase activity"/>
    <property type="evidence" value="ECO:0007669"/>
    <property type="project" value="UniProtKB-UniRule"/>
</dbReference>
<comment type="similarity">
    <text evidence="8">Belongs to the TrpC family.</text>
</comment>
<dbReference type="RefSeq" id="WP_200346089.1">
    <property type="nucleotide sequence ID" value="NZ_NRSJ01000015.1"/>
</dbReference>
<dbReference type="FunFam" id="3.20.20.70:FF:000024">
    <property type="entry name" value="Indole-3-glycerol phosphate synthase"/>
    <property type="match status" value="1"/>
</dbReference>
<dbReference type="NCBIfam" id="NF001370">
    <property type="entry name" value="PRK00278.1-2"/>
    <property type="match status" value="1"/>
</dbReference>
<evidence type="ECO:0000256" key="5">
    <source>
        <dbReference type="ARBA" id="ARBA00022822"/>
    </source>
</evidence>
<keyword evidence="7 8" id="KW-0456">Lyase</keyword>
<organism evidence="10 11">
    <name type="scientific">Halochromatium glycolicum</name>
    <dbReference type="NCBI Taxonomy" id="85075"/>
    <lineage>
        <taxon>Bacteria</taxon>
        <taxon>Pseudomonadati</taxon>
        <taxon>Pseudomonadota</taxon>
        <taxon>Gammaproteobacteria</taxon>
        <taxon>Chromatiales</taxon>
        <taxon>Chromatiaceae</taxon>
        <taxon>Halochromatium</taxon>
    </lineage>
</organism>
<evidence type="ECO:0000259" key="9">
    <source>
        <dbReference type="Pfam" id="PF00218"/>
    </source>
</evidence>
<dbReference type="PANTHER" id="PTHR22854:SF2">
    <property type="entry name" value="INDOLE-3-GLYCEROL-PHOSPHATE SYNTHASE"/>
    <property type="match status" value="1"/>
</dbReference>
<evidence type="ECO:0000256" key="8">
    <source>
        <dbReference type="HAMAP-Rule" id="MF_00134"/>
    </source>
</evidence>
<dbReference type="InterPro" id="IPR045186">
    <property type="entry name" value="Indole-3-glycerol_P_synth"/>
</dbReference>
<dbReference type="InterPro" id="IPR013798">
    <property type="entry name" value="Indole-3-glycerol_P_synth_dom"/>
</dbReference>
<dbReference type="GO" id="GO:0000162">
    <property type="term" value="P:L-tryptophan biosynthetic process"/>
    <property type="evidence" value="ECO:0007669"/>
    <property type="project" value="UniProtKB-UniRule"/>
</dbReference>
<comment type="pathway">
    <text evidence="2 8">Amino-acid biosynthesis; L-tryptophan biosynthesis; L-tryptophan from chorismate: step 4/5.</text>
</comment>
<dbReference type="EMBL" id="NRSJ01000015">
    <property type="protein sequence ID" value="MBK1704879.1"/>
    <property type="molecule type" value="Genomic_DNA"/>
</dbReference>
<evidence type="ECO:0000313" key="11">
    <source>
        <dbReference type="Proteomes" id="UP001296776"/>
    </source>
</evidence>
<dbReference type="NCBIfam" id="NF001373">
    <property type="entry name" value="PRK00278.1-6"/>
    <property type="match status" value="1"/>
</dbReference>
<reference evidence="10" key="2">
    <citation type="journal article" date="2020" name="Microorganisms">
        <title>Osmotic Adaptation and Compatible Solute Biosynthesis of Phototrophic Bacteria as Revealed from Genome Analyses.</title>
        <authorList>
            <person name="Imhoff J.F."/>
            <person name="Rahn T."/>
            <person name="Kunzel S."/>
            <person name="Keller A."/>
            <person name="Neulinger S.C."/>
        </authorList>
    </citation>
    <scope>NUCLEOTIDE SEQUENCE</scope>
    <source>
        <strain evidence="10">DSM 11080</strain>
    </source>
</reference>
<dbReference type="GO" id="GO:0004640">
    <property type="term" value="F:phosphoribosylanthranilate isomerase activity"/>
    <property type="evidence" value="ECO:0007669"/>
    <property type="project" value="TreeGrafter"/>
</dbReference>
<proteinExistence type="inferred from homology"/>
<keyword evidence="3 8" id="KW-0028">Amino-acid biosynthesis</keyword>
<keyword evidence="4 8" id="KW-0210">Decarboxylase</keyword>
<name>A0AAJ0U416_9GAMM</name>
<reference evidence="10" key="1">
    <citation type="submission" date="2017-08" db="EMBL/GenBank/DDBJ databases">
        <authorList>
            <person name="Imhoff J.F."/>
            <person name="Rahn T."/>
            <person name="Kuenzel S."/>
            <person name="Neulinger S.C."/>
        </authorList>
    </citation>
    <scope>NUCLEOTIDE SEQUENCE</scope>
    <source>
        <strain evidence="10">DSM 11080</strain>
    </source>
</reference>
<evidence type="ECO:0000256" key="2">
    <source>
        <dbReference type="ARBA" id="ARBA00004696"/>
    </source>
</evidence>
<dbReference type="InterPro" id="IPR013785">
    <property type="entry name" value="Aldolase_TIM"/>
</dbReference>
<comment type="catalytic activity">
    <reaction evidence="1 8">
        <text>1-(2-carboxyphenylamino)-1-deoxy-D-ribulose 5-phosphate + H(+) = (1S,2R)-1-C-(indol-3-yl)glycerol 3-phosphate + CO2 + H2O</text>
        <dbReference type="Rhea" id="RHEA:23476"/>
        <dbReference type="ChEBI" id="CHEBI:15377"/>
        <dbReference type="ChEBI" id="CHEBI:15378"/>
        <dbReference type="ChEBI" id="CHEBI:16526"/>
        <dbReference type="ChEBI" id="CHEBI:58613"/>
        <dbReference type="ChEBI" id="CHEBI:58866"/>
        <dbReference type="EC" id="4.1.1.48"/>
    </reaction>
</comment>
<dbReference type="PROSITE" id="PS00614">
    <property type="entry name" value="IGPS"/>
    <property type="match status" value="1"/>
</dbReference>
<dbReference type="PANTHER" id="PTHR22854">
    <property type="entry name" value="TRYPTOPHAN BIOSYNTHESIS PROTEIN"/>
    <property type="match status" value="1"/>
</dbReference>
<evidence type="ECO:0000313" key="10">
    <source>
        <dbReference type="EMBL" id="MBK1704879.1"/>
    </source>
</evidence>
<dbReference type="EC" id="4.1.1.48" evidence="8"/>
<evidence type="ECO:0000256" key="6">
    <source>
        <dbReference type="ARBA" id="ARBA00023141"/>
    </source>
</evidence>
<dbReference type="CDD" id="cd00331">
    <property type="entry name" value="IGPS"/>
    <property type="match status" value="1"/>
</dbReference>
<comment type="caution">
    <text evidence="10">The sequence shown here is derived from an EMBL/GenBank/DDBJ whole genome shotgun (WGS) entry which is preliminary data.</text>
</comment>
<dbReference type="Pfam" id="PF00218">
    <property type="entry name" value="IGPS"/>
    <property type="match status" value="1"/>
</dbReference>
<dbReference type="SUPFAM" id="SSF51366">
    <property type="entry name" value="Ribulose-phoshate binding barrel"/>
    <property type="match status" value="1"/>
</dbReference>
<dbReference type="InterPro" id="IPR001468">
    <property type="entry name" value="Indole-3-GlycerolPSynthase_CS"/>
</dbReference>
<evidence type="ECO:0000256" key="1">
    <source>
        <dbReference type="ARBA" id="ARBA00001633"/>
    </source>
</evidence>
<feature type="domain" description="Indole-3-glycerol phosphate synthase" evidence="9">
    <location>
        <begin position="8"/>
        <end position="260"/>
    </location>
</feature>
<sequence length="267" mass="28730">MSDTPDILRRIVARKREEVRERQERVSRAALEAGLASSDPVRGFADRLAERIASGQAAVIAEIKRASPSKGLLRPDLQPAEIARAYAGAGATCLSVLTDQDFFQGADTDLAEARAACPLPVIRKDFIVDPYQVVEARAIGADCVLLIAACLDEAALAELTTLAGTLGLDVLTEVHDATELDRALSLPGKLIGINNRDLRTFEVDLQTTLGLVDRIPEDRLLITESGIHSAQDVALMRGHGVHAFLIGESLMRAEDPGARLAMLFSDE</sequence>
<accession>A0AAJ0U416</accession>
<dbReference type="Gene3D" id="3.20.20.70">
    <property type="entry name" value="Aldolase class I"/>
    <property type="match status" value="1"/>
</dbReference>
<gene>
    <name evidence="8" type="primary">trpC</name>
    <name evidence="10" type="ORF">CKO40_10090</name>
</gene>
<protein>
    <recommendedName>
        <fullName evidence="8">Indole-3-glycerol phosphate synthase</fullName>
        <shortName evidence="8">IGPS</shortName>
        <ecNumber evidence="8">4.1.1.48</ecNumber>
    </recommendedName>
</protein>
<dbReference type="NCBIfam" id="NF001377">
    <property type="entry name" value="PRK00278.2-4"/>
    <property type="match status" value="1"/>
</dbReference>
<evidence type="ECO:0000256" key="4">
    <source>
        <dbReference type="ARBA" id="ARBA00022793"/>
    </source>
</evidence>
<evidence type="ECO:0000256" key="7">
    <source>
        <dbReference type="ARBA" id="ARBA00023239"/>
    </source>
</evidence>
<keyword evidence="5 8" id="KW-0822">Tryptophan biosynthesis</keyword>